<dbReference type="Gene3D" id="3.40.30.10">
    <property type="entry name" value="Glutaredoxin"/>
    <property type="match status" value="1"/>
</dbReference>
<dbReference type="EMBL" id="JAQQCF010000006">
    <property type="protein sequence ID" value="MFM0637029.1"/>
    <property type="molecule type" value="Genomic_DNA"/>
</dbReference>
<keyword evidence="7" id="KW-1185">Reference proteome</keyword>
<dbReference type="Pfam" id="PF00085">
    <property type="entry name" value="Thioredoxin"/>
    <property type="match status" value="1"/>
</dbReference>
<dbReference type="PROSITE" id="PS00194">
    <property type="entry name" value="THIOREDOXIN_1"/>
    <property type="match status" value="1"/>
</dbReference>
<dbReference type="PANTHER" id="PTHR45663:SF11">
    <property type="entry name" value="GEO12009P1"/>
    <property type="match status" value="1"/>
</dbReference>
<dbReference type="InterPro" id="IPR013766">
    <property type="entry name" value="Thioredoxin_domain"/>
</dbReference>
<keyword evidence="4" id="KW-0676">Redox-active center</keyword>
<evidence type="ECO:0000259" key="5">
    <source>
        <dbReference type="PROSITE" id="PS51352"/>
    </source>
</evidence>
<dbReference type="PRINTS" id="PR00421">
    <property type="entry name" value="THIOREDOXIN"/>
</dbReference>
<reference evidence="6 7" key="1">
    <citation type="journal article" date="2024" name="Chem. Sci.">
        <title>Discovery of megapolipeptins by genome mining of a Burkholderiales bacteria collection.</title>
        <authorList>
            <person name="Paulo B.S."/>
            <person name="Recchia M.J.J."/>
            <person name="Lee S."/>
            <person name="Fergusson C.H."/>
            <person name="Romanowski S.B."/>
            <person name="Hernandez A."/>
            <person name="Krull N."/>
            <person name="Liu D.Y."/>
            <person name="Cavanagh H."/>
            <person name="Bos A."/>
            <person name="Gray C.A."/>
            <person name="Murphy B.T."/>
            <person name="Linington R.G."/>
            <person name="Eustaquio A.S."/>
        </authorList>
    </citation>
    <scope>NUCLEOTIDE SEQUENCE [LARGE SCALE GENOMIC DNA]</scope>
    <source>
        <strain evidence="6 7">RL17-338-BIC-A</strain>
    </source>
</reference>
<feature type="domain" description="Thioredoxin" evidence="5">
    <location>
        <begin position="1"/>
        <end position="108"/>
    </location>
</feature>
<dbReference type="CDD" id="cd02947">
    <property type="entry name" value="TRX_family"/>
    <property type="match status" value="1"/>
</dbReference>
<evidence type="ECO:0000313" key="6">
    <source>
        <dbReference type="EMBL" id="MFM0637029.1"/>
    </source>
</evidence>
<dbReference type="InterPro" id="IPR017937">
    <property type="entry name" value="Thioredoxin_CS"/>
</dbReference>
<evidence type="ECO:0000256" key="1">
    <source>
        <dbReference type="ARBA" id="ARBA00022448"/>
    </source>
</evidence>
<sequence>MSDLIVETTDVTFDADVLQSELPVLLDFWAPWCGPCHALKPLLERVATQHATQLKVVKYNVDQNKESFKRFSLRGVPTLIAFRGGVEMARSTGVSPAFLKTVLDAALTTPAGTSETGAGAYGGDVARKSRCIERVRQAIEYERLWKAAKDESRQNISVHSDNVPSFFASGRNGANDLDAINVPVGMSALQDYFYEQLPSDGTDTRFALDWLDAIPVGGGLSGVPGDYLVWMLSDPDHGILRRVPPESELAGLWTQLSEMHQRELTGTLVTAEQWSAKRELAILQAQTVEHSLRSVCEAIVATVQPIDKFTSTTLIDLISASVRFDANCIAASWWTEEERAIQSESDQRISKAVKEELGPKPGDTDALHTYLERAAVSIRAARARFDERSPEMARRGAMLNEAIDNAKAVSLNLHTSYLLARMSRM</sequence>
<proteinExistence type="predicted"/>
<evidence type="ECO:0000313" key="7">
    <source>
        <dbReference type="Proteomes" id="UP001629432"/>
    </source>
</evidence>
<dbReference type="InterPro" id="IPR036249">
    <property type="entry name" value="Thioredoxin-like_sf"/>
</dbReference>
<dbReference type="PANTHER" id="PTHR45663">
    <property type="entry name" value="GEO12009P1"/>
    <property type="match status" value="1"/>
</dbReference>
<dbReference type="RefSeq" id="WP_408229914.1">
    <property type="nucleotide sequence ID" value="NZ_JAQQCF010000006.1"/>
</dbReference>
<comment type="caution">
    <text evidence="6">The sequence shown here is derived from an EMBL/GenBank/DDBJ whole genome shotgun (WGS) entry which is preliminary data.</text>
</comment>
<keyword evidence="3" id="KW-1015">Disulfide bond</keyword>
<gene>
    <name evidence="6" type="ORF">PQQ63_10015</name>
</gene>
<evidence type="ECO:0000256" key="2">
    <source>
        <dbReference type="ARBA" id="ARBA00022982"/>
    </source>
</evidence>
<evidence type="ECO:0000256" key="3">
    <source>
        <dbReference type="ARBA" id="ARBA00023157"/>
    </source>
</evidence>
<dbReference type="PROSITE" id="PS51352">
    <property type="entry name" value="THIOREDOXIN_2"/>
    <property type="match status" value="1"/>
</dbReference>
<keyword evidence="1" id="KW-0813">Transport</keyword>
<name>A0ABW9DQZ9_9BURK</name>
<dbReference type="SUPFAM" id="SSF52833">
    <property type="entry name" value="Thioredoxin-like"/>
    <property type="match status" value="1"/>
</dbReference>
<protein>
    <submittedName>
        <fullName evidence="6">Thioredoxin domain-containing protein</fullName>
    </submittedName>
</protein>
<dbReference type="Proteomes" id="UP001629432">
    <property type="component" value="Unassembled WGS sequence"/>
</dbReference>
<accession>A0ABW9DQZ9</accession>
<keyword evidence="2" id="KW-0249">Electron transport</keyword>
<evidence type="ECO:0000256" key="4">
    <source>
        <dbReference type="ARBA" id="ARBA00023284"/>
    </source>
</evidence>
<organism evidence="6 7">
    <name type="scientific">Paraburkholderia metrosideri</name>
    <dbReference type="NCBI Taxonomy" id="580937"/>
    <lineage>
        <taxon>Bacteria</taxon>
        <taxon>Pseudomonadati</taxon>
        <taxon>Pseudomonadota</taxon>
        <taxon>Betaproteobacteria</taxon>
        <taxon>Burkholderiales</taxon>
        <taxon>Burkholderiaceae</taxon>
        <taxon>Paraburkholderia</taxon>
    </lineage>
</organism>